<dbReference type="EMBL" id="OX459124">
    <property type="protein sequence ID" value="CAI9113855.1"/>
    <property type="molecule type" value="Genomic_DNA"/>
</dbReference>
<evidence type="ECO:0000313" key="2">
    <source>
        <dbReference type="EMBL" id="CAI9113855.1"/>
    </source>
</evidence>
<dbReference type="PANTHER" id="PTHR24074">
    <property type="entry name" value="CO-CHAPERONE PROTEIN DJLA"/>
    <property type="match status" value="1"/>
</dbReference>
<dbReference type="CDD" id="cd06257">
    <property type="entry name" value="DnaJ"/>
    <property type="match status" value="1"/>
</dbReference>
<dbReference type="Pfam" id="PF00226">
    <property type="entry name" value="DnaJ"/>
    <property type="match status" value="1"/>
</dbReference>
<dbReference type="InterPro" id="IPR001623">
    <property type="entry name" value="DnaJ_domain"/>
</dbReference>
<dbReference type="Proteomes" id="UP001161247">
    <property type="component" value="Chromosome 7"/>
</dbReference>
<keyword evidence="3" id="KW-1185">Reference proteome</keyword>
<reference evidence="2" key="1">
    <citation type="submission" date="2023-03" db="EMBL/GenBank/DDBJ databases">
        <authorList>
            <person name="Julca I."/>
        </authorList>
    </citation>
    <scope>NUCLEOTIDE SEQUENCE</scope>
</reference>
<sequence length="158" mass="18197">MAAAVAFGSVRTSSSWIQFKNSSKKKGKVDGKNSSKFRVSCVYSSVRDPYRTLRIHRGASEAEVKKAFRQLALQYHPDVCKENDSGVQFHQITEAYEMVMDDLRAESEPVEPQRQAYDEGIDDTFRGMFDPDWDLWEEWMGWEGAGIRDYTSHINPYI</sequence>
<organism evidence="2 3">
    <name type="scientific">Oldenlandia corymbosa var. corymbosa</name>
    <dbReference type="NCBI Taxonomy" id="529605"/>
    <lineage>
        <taxon>Eukaryota</taxon>
        <taxon>Viridiplantae</taxon>
        <taxon>Streptophyta</taxon>
        <taxon>Embryophyta</taxon>
        <taxon>Tracheophyta</taxon>
        <taxon>Spermatophyta</taxon>
        <taxon>Magnoliopsida</taxon>
        <taxon>eudicotyledons</taxon>
        <taxon>Gunneridae</taxon>
        <taxon>Pentapetalae</taxon>
        <taxon>asterids</taxon>
        <taxon>lamiids</taxon>
        <taxon>Gentianales</taxon>
        <taxon>Rubiaceae</taxon>
        <taxon>Rubioideae</taxon>
        <taxon>Spermacoceae</taxon>
        <taxon>Hedyotis-Oldenlandia complex</taxon>
        <taxon>Oldenlandia</taxon>
    </lineage>
</organism>
<evidence type="ECO:0000259" key="1">
    <source>
        <dbReference type="PROSITE" id="PS50076"/>
    </source>
</evidence>
<dbReference type="SMART" id="SM00271">
    <property type="entry name" value="DnaJ"/>
    <property type="match status" value="1"/>
</dbReference>
<gene>
    <name evidence="2" type="ORF">OLC1_LOCUS20777</name>
</gene>
<feature type="domain" description="J" evidence="1">
    <location>
        <begin position="48"/>
        <end position="121"/>
    </location>
</feature>
<name>A0AAV1E128_OLDCO</name>
<dbReference type="SUPFAM" id="SSF46565">
    <property type="entry name" value="Chaperone J-domain"/>
    <property type="match status" value="1"/>
</dbReference>
<dbReference type="AlphaFoldDB" id="A0AAV1E128"/>
<dbReference type="InterPro" id="IPR036869">
    <property type="entry name" value="J_dom_sf"/>
</dbReference>
<protein>
    <submittedName>
        <fullName evidence="2">OLC1v1014543C1</fullName>
    </submittedName>
</protein>
<evidence type="ECO:0000313" key="3">
    <source>
        <dbReference type="Proteomes" id="UP001161247"/>
    </source>
</evidence>
<dbReference type="PRINTS" id="PR00625">
    <property type="entry name" value="JDOMAIN"/>
</dbReference>
<dbReference type="PROSITE" id="PS50076">
    <property type="entry name" value="DNAJ_2"/>
    <property type="match status" value="1"/>
</dbReference>
<accession>A0AAV1E128</accession>
<dbReference type="Gene3D" id="1.10.287.110">
    <property type="entry name" value="DnaJ domain"/>
    <property type="match status" value="1"/>
</dbReference>
<proteinExistence type="predicted"/>
<dbReference type="InterPro" id="IPR050817">
    <property type="entry name" value="DjlA_DnaK_co-chaperone"/>
</dbReference>